<reference evidence="5" key="1">
    <citation type="submission" date="2023-03" db="EMBL/GenBank/DDBJ databases">
        <title>Massive genome expansion in bonnet fungi (Mycena s.s.) driven by repeated elements and novel gene families across ecological guilds.</title>
        <authorList>
            <consortium name="Lawrence Berkeley National Laboratory"/>
            <person name="Harder C.B."/>
            <person name="Miyauchi S."/>
            <person name="Viragh M."/>
            <person name="Kuo A."/>
            <person name="Thoen E."/>
            <person name="Andreopoulos B."/>
            <person name="Lu D."/>
            <person name="Skrede I."/>
            <person name="Drula E."/>
            <person name="Henrissat B."/>
            <person name="Morin E."/>
            <person name="Kohler A."/>
            <person name="Barry K."/>
            <person name="LaButti K."/>
            <person name="Morin E."/>
            <person name="Salamov A."/>
            <person name="Lipzen A."/>
            <person name="Mereny Z."/>
            <person name="Hegedus B."/>
            <person name="Baldrian P."/>
            <person name="Stursova M."/>
            <person name="Weitz H."/>
            <person name="Taylor A."/>
            <person name="Grigoriev I.V."/>
            <person name="Nagy L.G."/>
            <person name="Martin F."/>
            <person name="Kauserud H."/>
        </authorList>
    </citation>
    <scope>NUCLEOTIDE SEQUENCE</scope>
    <source>
        <strain evidence="5">CBHHK002</strain>
    </source>
</reference>
<dbReference type="AlphaFoldDB" id="A0AAD7A8C5"/>
<evidence type="ECO:0000256" key="2">
    <source>
        <dbReference type="ARBA" id="ARBA00022857"/>
    </source>
</evidence>
<gene>
    <name evidence="5" type="ORF">DFH08DRAFT_934597</name>
</gene>
<keyword evidence="6" id="KW-1185">Reference proteome</keyword>
<name>A0AAD7A8C5_9AGAR</name>
<comment type="caution">
    <text evidence="5">The sequence shown here is derived from an EMBL/GenBank/DDBJ whole genome shotgun (WGS) entry which is preliminary data.</text>
</comment>
<keyword evidence="3" id="KW-0560">Oxidoreductase</keyword>
<dbReference type="SUPFAM" id="SSF51735">
    <property type="entry name" value="NAD(P)-binding Rossmann-fold domains"/>
    <property type="match status" value="1"/>
</dbReference>
<sequence>MTISQDSSAPLVAVVGATGNQGGSVVNGLEESDKPYRVRAFTRDASKPAAQALAKRGVEVVVASLVLENKEEVYKAFSGADSAFLVTNYWDHGDKERETNEGKLLIDAAKSGGVSCIIWSGLPSYTKLSGGKLVHAYHFDSKALVTEHGRQSGVPFVDLQAGFYDTLFFLLPFLLQKQQDGRFAIPMPVTSTLKMPMLDVARDYGLWARYLLELPTFPDGSSIVAHGDYLSVQDLTQQLAKATGKEIVFNEISMEQFKQNLQAAEIPPNVEEIFVDVWLGLADFGWPITTTTEVLPRPTRTWAEFAKITDWSKALV</sequence>
<dbReference type="Proteomes" id="UP001218218">
    <property type="component" value="Unassembled WGS sequence"/>
</dbReference>
<dbReference type="InterPro" id="IPR036291">
    <property type="entry name" value="NAD(P)-bd_dom_sf"/>
</dbReference>
<dbReference type="GO" id="GO:0005634">
    <property type="term" value="C:nucleus"/>
    <property type="evidence" value="ECO:0007669"/>
    <property type="project" value="TreeGrafter"/>
</dbReference>
<accession>A0AAD7A8C5</accession>
<comment type="similarity">
    <text evidence="1">Belongs to the NmrA-type oxidoreductase family.</text>
</comment>
<organism evidence="5 6">
    <name type="scientific">Mycena albidolilacea</name>
    <dbReference type="NCBI Taxonomy" id="1033008"/>
    <lineage>
        <taxon>Eukaryota</taxon>
        <taxon>Fungi</taxon>
        <taxon>Dikarya</taxon>
        <taxon>Basidiomycota</taxon>
        <taxon>Agaricomycotina</taxon>
        <taxon>Agaricomycetes</taxon>
        <taxon>Agaricomycetidae</taxon>
        <taxon>Agaricales</taxon>
        <taxon>Marasmiineae</taxon>
        <taxon>Mycenaceae</taxon>
        <taxon>Mycena</taxon>
    </lineage>
</organism>
<dbReference type="PANTHER" id="PTHR42748:SF30">
    <property type="entry name" value="NMRA-LIKE DOMAIN-CONTAINING PROTEIN"/>
    <property type="match status" value="1"/>
</dbReference>
<evidence type="ECO:0000313" key="5">
    <source>
        <dbReference type="EMBL" id="KAJ7352071.1"/>
    </source>
</evidence>
<dbReference type="InterPro" id="IPR008030">
    <property type="entry name" value="NmrA-like"/>
</dbReference>
<protein>
    <submittedName>
        <fullName evidence="5">NAD(P)-binding protein</fullName>
    </submittedName>
</protein>
<dbReference type="CDD" id="cd05251">
    <property type="entry name" value="NmrA_like_SDR_a"/>
    <property type="match status" value="1"/>
</dbReference>
<evidence type="ECO:0000256" key="1">
    <source>
        <dbReference type="ARBA" id="ARBA00006328"/>
    </source>
</evidence>
<dbReference type="Gene3D" id="3.40.50.720">
    <property type="entry name" value="NAD(P)-binding Rossmann-like Domain"/>
    <property type="match status" value="1"/>
</dbReference>
<proteinExistence type="inferred from homology"/>
<dbReference type="Pfam" id="PF05368">
    <property type="entry name" value="NmrA"/>
    <property type="match status" value="1"/>
</dbReference>
<dbReference type="InterPro" id="IPR051164">
    <property type="entry name" value="NmrA-like_oxidored"/>
</dbReference>
<feature type="domain" description="NmrA-like" evidence="4">
    <location>
        <begin position="11"/>
        <end position="275"/>
    </location>
</feature>
<keyword evidence="2" id="KW-0521">NADP</keyword>
<dbReference type="EMBL" id="JARIHO010000012">
    <property type="protein sequence ID" value="KAJ7352071.1"/>
    <property type="molecule type" value="Genomic_DNA"/>
</dbReference>
<evidence type="ECO:0000256" key="3">
    <source>
        <dbReference type="ARBA" id="ARBA00023002"/>
    </source>
</evidence>
<dbReference type="GO" id="GO:0016491">
    <property type="term" value="F:oxidoreductase activity"/>
    <property type="evidence" value="ECO:0007669"/>
    <property type="project" value="UniProtKB-KW"/>
</dbReference>
<dbReference type="PANTHER" id="PTHR42748">
    <property type="entry name" value="NITROGEN METABOLITE REPRESSION PROTEIN NMRA FAMILY MEMBER"/>
    <property type="match status" value="1"/>
</dbReference>
<evidence type="ECO:0000313" key="6">
    <source>
        <dbReference type="Proteomes" id="UP001218218"/>
    </source>
</evidence>
<evidence type="ECO:0000259" key="4">
    <source>
        <dbReference type="Pfam" id="PF05368"/>
    </source>
</evidence>
<dbReference type="Gene3D" id="3.90.25.10">
    <property type="entry name" value="UDP-galactose 4-epimerase, domain 1"/>
    <property type="match status" value="1"/>
</dbReference>